<sequence>MPFVEEEVRDAPLAMITKEGCKLNLLSNSDDLESKFWGWEEDLQLALVKNSSPMELGRDFAYSQDSFEKLLAFSKFWDFRWMATKRKFWVFSRIWNSKQIGSHWGRNEGPTNVNLPSEEFGCGEVFGVGGVYDPVLAEERDVFSNELGAIRGLWHDPWRFSQFIEEMCLKDLPLSGGLFTWCGGSNNESASRLDRFLVSDDWENHFSGLFRNTLPKPVLDHAPILLDGGGKRKGKMPFRFENMLLKVEGFKDLIRNWWEGYSVQGSFSHILAVKLKALKQDLKIWNKEVLENVTTKKLEALAQLGLWDVKERERALTVEETELEGCGGRV</sequence>
<dbReference type="InterPro" id="IPR036691">
    <property type="entry name" value="Endo/exonu/phosph_ase_sf"/>
</dbReference>
<comment type="caution">
    <text evidence="1">The sequence shown here is derived from an EMBL/GenBank/DDBJ whole genome shotgun (WGS) entry which is preliminary data.</text>
</comment>
<accession>A0A438E766</accession>
<dbReference type="Gene3D" id="3.60.10.10">
    <property type="entry name" value="Endonuclease/exonuclease/phosphatase"/>
    <property type="match status" value="1"/>
</dbReference>
<gene>
    <name evidence="1" type="ORF">CK203_095341</name>
</gene>
<evidence type="ECO:0008006" key="3">
    <source>
        <dbReference type="Google" id="ProtNLM"/>
    </source>
</evidence>
<dbReference type="PANTHER" id="PTHR33710:SF64">
    <property type="entry name" value="ENDONUCLEASE_EXONUCLEASE_PHOSPHATASE DOMAIN-CONTAINING PROTEIN"/>
    <property type="match status" value="1"/>
</dbReference>
<dbReference type="EMBL" id="QGNW01001380">
    <property type="protein sequence ID" value="RVW43474.1"/>
    <property type="molecule type" value="Genomic_DNA"/>
</dbReference>
<evidence type="ECO:0000313" key="1">
    <source>
        <dbReference type="EMBL" id="RVW43474.1"/>
    </source>
</evidence>
<dbReference type="Proteomes" id="UP000288805">
    <property type="component" value="Unassembled WGS sequence"/>
</dbReference>
<dbReference type="AlphaFoldDB" id="A0A438E766"/>
<proteinExistence type="predicted"/>
<organism evidence="1 2">
    <name type="scientific">Vitis vinifera</name>
    <name type="common">Grape</name>
    <dbReference type="NCBI Taxonomy" id="29760"/>
    <lineage>
        <taxon>Eukaryota</taxon>
        <taxon>Viridiplantae</taxon>
        <taxon>Streptophyta</taxon>
        <taxon>Embryophyta</taxon>
        <taxon>Tracheophyta</taxon>
        <taxon>Spermatophyta</taxon>
        <taxon>Magnoliopsida</taxon>
        <taxon>eudicotyledons</taxon>
        <taxon>Gunneridae</taxon>
        <taxon>Pentapetalae</taxon>
        <taxon>rosids</taxon>
        <taxon>Vitales</taxon>
        <taxon>Vitaceae</taxon>
        <taxon>Viteae</taxon>
        <taxon>Vitis</taxon>
    </lineage>
</organism>
<reference evidence="1 2" key="1">
    <citation type="journal article" date="2018" name="PLoS Genet.">
        <title>Population sequencing reveals clonal diversity and ancestral inbreeding in the grapevine cultivar Chardonnay.</title>
        <authorList>
            <person name="Roach M.J."/>
            <person name="Johnson D.L."/>
            <person name="Bohlmann J."/>
            <person name="van Vuuren H.J."/>
            <person name="Jones S.J."/>
            <person name="Pretorius I.S."/>
            <person name="Schmidt S.A."/>
            <person name="Borneman A.R."/>
        </authorList>
    </citation>
    <scope>NUCLEOTIDE SEQUENCE [LARGE SCALE GENOMIC DNA]</scope>
    <source>
        <strain evidence="2">cv. Chardonnay</strain>
        <tissue evidence="1">Leaf</tissue>
    </source>
</reference>
<protein>
    <recommendedName>
        <fullName evidence="3">Reverse transcriptase zinc-binding domain-containing protein</fullName>
    </recommendedName>
</protein>
<name>A0A438E766_VITVI</name>
<dbReference type="SUPFAM" id="SSF56219">
    <property type="entry name" value="DNase I-like"/>
    <property type="match status" value="1"/>
</dbReference>
<evidence type="ECO:0000313" key="2">
    <source>
        <dbReference type="Proteomes" id="UP000288805"/>
    </source>
</evidence>
<dbReference type="PANTHER" id="PTHR33710">
    <property type="entry name" value="BNAC02G09200D PROTEIN"/>
    <property type="match status" value="1"/>
</dbReference>